<dbReference type="SUPFAM" id="SSF69047">
    <property type="entry name" value="Hypothetical protein YjbJ"/>
    <property type="match status" value="1"/>
</dbReference>
<dbReference type="Gene3D" id="1.10.1470.10">
    <property type="entry name" value="YjbJ"/>
    <property type="match status" value="1"/>
</dbReference>
<comment type="caution">
    <text evidence="3">The sequence shown here is derived from an EMBL/GenBank/DDBJ whole genome shotgun (WGS) entry which is preliminary data.</text>
</comment>
<evidence type="ECO:0000313" key="4">
    <source>
        <dbReference type="Proteomes" id="UP000078529"/>
    </source>
</evidence>
<evidence type="ECO:0000259" key="2">
    <source>
        <dbReference type="Pfam" id="PF05532"/>
    </source>
</evidence>
<protein>
    <submittedName>
        <fullName evidence="3">General stress protein CsbD</fullName>
    </submittedName>
</protein>
<accession>A0A175RLM9</accession>
<dbReference type="InterPro" id="IPR036629">
    <property type="entry name" value="YjbJ_sf"/>
</dbReference>
<proteinExistence type="inferred from homology"/>
<dbReference type="Pfam" id="PF05532">
    <property type="entry name" value="CsbD"/>
    <property type="match status" value="1"/>
</dbReference>
<reference evidence="3 4" key="1">
    <citation type="journal article" date="2016" name="Front. Microbiol.">
        <title>Genomic Resource of Rice Seed Associated Bacteria.</title>
        <authorList>
            <person name="Midha S."/>
            <person name="Bansal K."/>
            <person name="Sharma S."/>
            <person name="Kumar N."/>
            <person name="Patil P.P."/>
            <person name="Chaudhry V."/>
            <person name="Patil P.B."/>
        </authorList>
    </citation>
    <scope>NUCLEOTIDE SEQUENCE [LARGE SCALE GENOMIC DNA]</scope>
    <source>
        <strain evidence="3 4">NS365</strain>
    </source>
</reference>
<dbReference type="PATRIC" id="fig|401562.4.peg.3319"/>
<sequence length="63" mass="6542">MVDKNEISGGAKELGGKVKEGLGKLVGNDSLQAEGLADQAEGKTEKNYGKVKDAVKDTLGSKH</sequence>
<evidence type="ECO:0000313" key="3">
    <source>
        <dbReference type="EMBL" id="KTR03894.1"/>
    </source>
</evidence>
<evidence type="ECO:0000256" key="1">
    <source>
        <dbReference type="ARBA" id="ARBA00009129"/>
    </source>
</evidence>
<dbReference type="EMBL" id="LDQA01000045">
    <property type="protein sequence ID" value="KTR03894.1"/>
    <property type="molecule type" value="Genomic_DNA"/>
</dbReference>
<dbReference type="AlphaFoldDB" id="A0A175RLM9"/>
<comment type="similarity">
    <text evidence="1">Belongs to the UPF0337 (CsbD) family.</text>
</comment>
<dbReference type="InterPro" id="IPR008462">
    <property type="entry name" value="CsbD"/>
</dbReference>
<feature type="domain" description="CsbD-like" evidence="2">
    <location>
        <begin position="5"/>
        <end position="57"/>
    </location>
</feature>
<dbReference type="Proteomes" id="UP000078529">
    <property type="component" value="Unassembled WGS sequence"/>
</dbReference>
<gene>
    <name evidence="3" type="ORF">NS365_17190</name>
</gene>
<dbReference type="RefSeq" id="WP_058601518.1">
    <property type="nucleotide sequence ID" value="NZ_LDQA01000045.1"/>
</dbReference>
<keyword evidence="4" id="KW-1185">Reference proteome</keyword>
<name>A0A175RLM9_9HYPH</name>
<organism evidence="3 4">
    <name type="scientific">Aureimonas ureilytica</name>
    <dbReference type="NCBI Taxonomy" id="401562"/>
    <lineage>
        <taxon>Bacteria</taxon>
        <taxon>Pseudomonadati</taxon>
        <taxon>Pseudomonadota</taxon>
        <taxon>Alphaproteobacteria</taxon>
        <taxon>Hyphomicrobiales</taxon>
        <taxon>Aurantimonadaceae</taxon>
        <taxon>Aureimonas</taxon>
    </lineage>
</organism>